<reference evidence="1" key="4">
    <citation type="submission" date="2025-09" db="UniProtKB">
        <authorList>
            <consortium name="Ensembl"/>
        </authorList>
    </citation>
    <scope>IDENTIFICATION</scope>
</reference>
<name>A0A3B1IEZ8_ASTMX</name>
<dbReference type="Proteomes" id="UP000018467">
    <property type="component" value="Unassembled WGS sequence"/>
</dbReference>
<accession>A0A3B1IEZ8</accession>
<evidence type="ECO:0000313" key="2">
    <source>
        <dbReference type="Proteomes" id="UP000018467"/>
    </source>
</evidence>
<dbReference type="STRING" id="7994.ENSAMXP00000028518"/>
<organism evidence="1 2">
    <name type="scientific">Astyanax mexicanus</name>
    <name type="common">Blind cave fish</name>
    <name type="synonym">Astyanax fasciatus mexicanus</name>
    <dbReference type="NCBI Taxonomy" id="7994"/>
    <lineage>
        <taxon>Eukaryota</taxon>
        <taxon>Metazoa</taxon>
        <taxon>Chordata</taxon>
        <taxon>Craniata</taxon>
        <taxon>Vertebrata</taxon>
        <taxon>Euteleostomi</taxon>
        <taxon>Actinopterygii</taxon>
        <taxon>Neopterygii</taxon>
        <taxon>Teleostei</taxon>
        <taxon>Ostariophysi</taxon>
        <taxon>Characiformes</taxon>
        <taxon>Characoidei</taxon>
        <taxon>Acestrorhamphidae</taxon>
        <taxon>Acestrorhamphinae</taxon>
        <taxon>Astyanax</taxon>
    </lineage>
</organism>
<dbReference type="InParanoid" id="A0A3B1IEZ8"/>
<evidence type="ECO:0000313" key="1">
    <source>
        <dbReference type="Ensembl" id="ENSAMXP00000028518.1"/>
    </source>
</evidence>
<reference evidence="2" key="2">
    <citation type="journal article" date="2014" name="Nat. Commun.">
        <title>The cavefish genome reveals candidate genes for eye loss.</title>
        <authorList>
            <person name="McGaugh S.E."/>
            <person name="Gross J.B."/>
            <person name="Aken B."/>
            <person name="Blin M."/>
            <person name="Borowsky R."/>
            <person name="Chalopin D."/>
            <person name="Hinaux H."/>
            <person name="Jeffery W.R."/>
            <person name="Keene A."/>
            <person name="Ma L."/>
            <person name="Minx P."/>
            <person name="Murphy D."/>
            <person name="O'Quin K.E."/>
            <person name="Retaux S."/>
            <person name="Rohner N."/>
            <person name="Searle S.M."/>
            <person name="Stahl B.A."/>
            <person name="Tabin C."/>
            <person name="Volff J.N."/>
            <person name="Yoshizawa M."/>
            <person name="Warren W.C."/>
        </authorList>
    </citation>
    <scope>NUCLEOTIDE SEQUENCE [LARGE SCALE GENOMIC DNA]</scope>
    <source>
        <strain evidence="2">female</strain>
    </source>
</reference>
<sequence>MPRVMEPTHKFLPSEWKHANQVHFGIAEAERARSERLTAECQRLVEESEKSVRRMQQDANMKLGNSNILTLVWCSGLWDIFHQMIQKKYFF</sequence>
<reference evidence="2" key="1">
    <citation type="submission" date="2013-03" db="EMBL/GenBank/DDBJ databases">
        <authorList>
            <person name="Jeffery W."/>
            <person name="Warren W."/>
            <person name="Wilson R.K."/>
        </authorList>
    </citation>
    <scope>NUCLEOTIDE SEQUENCE</scope>
    <source>
        <strain evidence="2">female</strain>
    </source>
</reference>
<dbReference type="Ensembl" id="ENSAMXT00000039358.1">
    <property type="protein sequence ID" value="ENSAMXP00000028518.1"/>
    <property type="gene ID" value="ENSAMXG00000034916.1"/>
</dbReference>
<reference evidence="1" key="3">
    <citation type="submission" date="2025-08" db="UniProtKB">
        <authorList>
            <consortium name="Ensembl"/>
        </authorList>
    </citation>
    <scope>IDENTIFICATION</scope>
</reference>
<keyword evidence="2" id="KW-1185">Reference proteome</keyword>
<dbReference type="AlphaFoldDB" id="A0A3B1IEZ8"/>
<dbReference type="GeneTree" id="ENSGT00940000180530"/>
<proteinExistence type="predicted"/>
<dbReference type="Bgee" id="ENSAMXG00000034916">
    <property type="expression patterns" value="Expressed in testis and 13 other cell types or tissues"/>
</dbReference>
<protein>
    <submittedName>
        <fullName evidence="1">Uncharacterized protein</fullName>
    </submittedName>
</protein>